<reference evidence="2 3" key="1">
    <citation type="submission" date="2013-05" db="EMBL/GenBank/DDBJ databases">
        <title>Draft genome sequence of Rubidibacter lacunae KORDI 51-2.</title>
        <authorList>
            <person name="Choi D.H."/>
            <person name="Noh J.H."/>
            <person name="Kwon K.-K."/>
            <person name="Lee J.-H."/>
            <person name="Ryu J.-Y."/>
        </authorList>
    </citation>
    <scope>NUCLEOTIDE SEQUENCE [LARGE SCALE GENOMIC DNA]</scope>
    <source>
        <strain evidence="2 3">KORDI 51-2</strain>
    </source>
</reference>
<dbReference type="RefSeq" id="WP_022604995.1">
    <property type="nucleotide sequence ID" value="NZ_ASSJ01000017.1"/>
</dbReference>
<dbReference type="InParanoid" id="U5DDE6"/>
<evidence type="ECO:0000313" key="3">
    <source>
        <dbReference type="Proteomes" id="UP000016960"/>
    </source>
</evidence>
<keyword evidence="1" id="KW-0472">Membrane</keyword>
<feature type="transmembrane region" description="Helical" evidence="1">
    <location>
        <begin position="40"/>
        <end position="65"/>
    </location>
</feature>
<dbReference type="STRING" id="582515.KR51_00008530"/>
<dbReference type="EMBL" id="ASSJ01000017">
    <property type="protein sequence ID" value="ERN42533.1"/>
    <property type="molecule type" value="Genomic_DNA"/>
</dbReference>
<accession>U5DDE6</accession>
<name>U5DDE6_9CHRO</name>
<dbReference type="Proteomes" id="UP000016960">
    <property type="component" value="Unassembled WGS sequence"/>
</dbReference>
<sequence length="66" mass="7156">MSDPPETSENIPTPEPSVSPALAEPKFGFHIYAERLNGRAAMIGIAVILAIEYFTGKGLLTWLGLR</sequence>
<evidence type="ECO:0000256" key="1">
    <source>
        <dbReference type="SAM" id="Phobius"/>
    </source>
</evidence>
<keyword evidence="1" id="KW-0812">Transmembrane</keyword>
<gene>
    <name evidence="2" type="ORF">KR51_00008530</name>
</gene>
<organism evidence="2 3">
    <name type="scientific">Rubidibacter lacunae KORDI 51-2</name>
    <dbReference type="NCBI Taxonomy" id="582515"/>
    <lineage>
        <taxon>Bacteria</taxon>
        <taxon>Bacillati</taxon>
        <taxon>Cyanobacteriota</taxon>
        <taxon>Cyanophyceae</taxon>
        <taxon>Oscillatoriophycideae</taxon>
        <taxon>Chroococcales</taxon>
        <taxon>Aphanothecaceae</taxon>
        <taxon>Rubidibacter</taxon>
    </lineage>
</organism>
<evidence type="ECO:0000313" key="2">
    <source>
        <dbReference type="EMBL" id="ERN42533.1"/>
    </source>
</evidence>
<comment type="caution">
    <text evidence="2">The sequence shown here is derived from an EMBL/GenBank/DDBJ whole genome shotgun (WGS) entry which is preliminary data.</text>
</comment>
<dbReference type="AlphaFoldDB" id="U5DDE6"/>
<dbReference type="eggNOG" id="ENOG5032Z0N">
    <property type="taxonomic scope" value="Bacteria"/>
</dbReference>
<dbReference type="PATRIC" id="fig|582515.4.peg.956"/>
<dbReference type="OrthoDB" id="516137at2"/>
<keyword evidence="3" id="KW-1185">Reference proteome</keyword>
<protein>
    <recommendedName>
        <fullName evidence="4">Chlorophyll A-B binding protein</fullName>
    </recommendedName>
</protein>
<proteinExistence type="predicted"/>
<keyword evidence="1" id="KW-1133">Transmembrane helix</keyword>
<dbReference type="SUPFAM" id="SSF103511">
    <property type="entry name" value="Chlorophyll a-b binding protein"/>
    <property type="match status" value="1"/>
</dbReference>
<evidence type="ECO:0008006" key="4">
    <source>
        <dbReference type="Google" id="ProtNLM"/>
    </source>
</evidence>